<feature type="compositionally biased region" description="Low complexity" evidence="1">
    <location>
        <begin position="307"/>
        <end position="318"/>
    </location>
</feature>
<gene>
    <name evidence="2" type="ORF">R3P38DRAFT_3088777</name>
</gene>
<accession>A0AAV9ZU15</accession>
<feature type="compositionally biased region" description="Polar residues" evidence="1">
    <location>
        <begin position="125"/>
        <end position="142"/>
    </location>
</feature>
<comment type="caution">
    <text evidence="2">The sequence shown here is derived from an EMBL/GenBank/DDBJ whole genome shotgun (WGS) entry which is preliminary data.</text>
</comment>
<proteinExistence type="predicted"/>
<feature type="region of interest" description="Disordered" evidence="1">
    <location>
        <begin position="123"/>
        <end position="319"/>
    </location>
</feature>
<feature type="compositionally biased region" description="Polar residues" evidence="1">
    <location>
        <begin position="151"/>
        <end position="165"/>
    </location>
</feature>
<organism evidence="2 3">
    <name type="scientific">Favolaschia claudopus</name>
    <dbReference type="NCBI Taxonomy" id="2862362"/>
    <lineage>
        <taxon>Eukaryota</taxon>
        <taxon>Fungi</taxon>
        <taxon>Dikarya</taxon>
        <taxon>Basidiomycota</taxon>
        <taxon>Agaricomycotina</taxon>
        <taxon>Agaricomycetes</taxon>
        <taxon>Agaricomycetidae</taxon>
        <taxon>Agaricales</taxon>
        <taxon>Marasmiineae</taxon>
        <taxon>Mycenaceae</taxon>
        <taxon>Favolaschia</taxon>
    </lineage>
</organism>
<protein>
    <submittedName>
        <fullName evidence="2">Uncharacterized protein</fullName>
    </submittedName>
</protein>
<name>A0AAV9ZU15_9AGAR</name>
<feature type="compositionally biased region" description="Polar residues" evidence="1">
    <location>
        <begin position="12"/>
        <end position="34"/>
    </location>
</feature>
<dbReference type="EMBL" id="JAWWNJ010000112">
    <property type="protein sequence ID" value="KAK6992272.1"/>
    <property type="molecule type" value="Genomic_DNA"/>
</dbReference>
<dbReference type="AlphaFoldDB" id="A0AAV9ZU15"/>
<feature type="region of interest" description="Disordered" evidence="1">
    <location>
        <begin position="1"/>
        <end position="78"/>
    </location>
</feature>
<dbReference type="Proteomes" id="UP001362999">
    <property type="component" value="Unassembled WGS sequence"/>
</dbReference>
<evidence type="ECO:0000313" key="3">
    <source>
        <dbReference type="Proteomes" id="UP001362999"/>
    </source>
</evidence>
<sequence>MSARTPFVPGGFTSSSRPESRAAQSANVATQSSWHPPPHFVADPSNPLNGGPLVPTSRQRPRRKSTSKHQLPDQIQSDFRPSSCIEHCRPYASPGRSIHSCSVFRLQFLFAQSTFKTPALPVSRLSPQQSDSHAFHASSNDDTMTEEPLSPTRTTGDVHNDNNNAFRLKSLPSQPGPHRIVFGAPADPTDDDEIYEIVDPQVRSASGGGRNKRGRSELDDDNENEPLHGHMSGYDGQQAKRFKADPRASNAANDMYYRSSSPHHSQDYPPPVQQQQHQPQQQSRRQQLPNRPNINDLDHRFSPQITNNPAAANSPPSSDLDRIMQTLKAEGFDLASEARIEKYARWAEKWKTCSREEWIAGADELSELYSKIFDYVKSHMTFVPLTLPLSLFSFSHRSNSVKVKLFANCDEKLKEHGEVLKDRDGLLADVKDRLVAESGNVLGSGD</sequence>
<evidence type="ECO:0000256" key="1">
    <source>
        <dbReference type="SAM" id="MobiDB-lite"/>
    </source>
</evidence>
<keyword evidence="3" id="KW-1185">Reference proteome</keyword>
<feature type="compositionally biased region" description="Low complexity" evidence="1">
    <location>
        <begin position="273"/>
        <end position="292"/>
    </location>
</feature>
<evidence type="ECO:0000313" key="2">
    <source>
        <dbReference type="EMBL" id="KAK6992272.1"/>
    </source>
</evidence>
<reference evidence="2 3" key="1">
    <citation type="journal article" date="2024" name="J Genomics">
        <title>Draft genome sequencing and assembly of Favolaschia claudopus CIRM-BRFM 2984 isolated from oak limbs.</title>
        <authorList>
            <person name="Navarro D."/>
            <person name="Drula E."/>
            <person name="Chaduli D."/>
            <person name="Cazenave R."/>
            <person name="Ahrendt S."/>
            <person name="Wang J."/>
            <person name="Lipzen A."/>
            <person name="Daum C."/>
            <person name="Barry K."/>
            <person name="Grigoriev I.V."/>
            <person name="Favel A."/>
            <person name="Rosso M.N."/>
            <person name="Martin F."/>
        </authorList>
    </citation>
    <scope>NUCLEOTIDE SEQUENCE [LARGE SCALE GENOMIC DNA]</scope>
    <source>
        <strain evidence="2 3">CIRM-BRFM 2984</strain>
    </source>
</reference>